<comment type="caution">
    <text evidence="3">The sequence shown here is derived from an EMBL/GenBank/DDBJ whole genome shotgun (WGS) entry which is preliminary data.</text>
</comment>
<dbReference type="GO" id="GO:0009086">
    <property type="term" value="P:methionine biosynthetic process"/>
    <property type="evidence" value="ECO:0007669"/>
    <property type="project" value="InterPro"/>
</dbReference>
<organism evidence="3">
    <name type="scientific">Turicibacter sanguinis</name>
    <dbReference type="NCBI Taxonomy" id="154288"/>
    <lineage>
        <taxon>Bacteria</taxon>
        <taxon>Bacillati</taxon>
        <taxon>Bacillota</taxon>
        <taxon>Erysipelotrichia</taxon>
        <taxon>Erysipelotrichales</taxon>
        <taxon>Turicibacteraceae</taxon>
        <taxon>Turicibacter</taxon>
    </lineage>
</organism>
<dbReference type="SUPFAM" id="SSF51726">
    <property type="entry name" value="UROD/MetE-like"/>
    <property type="match status" value="1"/>
</dbReference>
<dbReference type="EMBL" id="WMQE01000003">
    <property type="protein sequence ID" value="MTK20284.1"/>
    <property type="molecule type" value="Genomic_DNA"/>
</dbReference>
<keyword evidence="3" id="KW-0808">Transferase</keyword>
<sequence length="379" mass="43136">MGIKGESRHVAPFRAEVVGSFLRPDSIKEARKLHQSGFLSDDELRDIENDEIKKLVQKQKDAGLQFVTDGEFRRAWWHLDFLEGLDGVTKYEVEEGYHFHDVDTKAETVYVSGKLDFTNHPMLEDFKFLKSIAGDHVAKMTIPSPSMLYMVGALIDSRYNENPVYESNEALRADIVKTYRKAVAAFYDLGCRYLQLDDTSWGVFASKEYRQGYIDQGIDVDELCFDCVNLINDIIGDRPDDLKIGLHVCHGNFRSSWFSSGGYEPVAKILFGNAKVDAFFLEYDTDRNGDFAPLRFIQDQFVVLGLITTKHAELENQDLIIERIKEASQYVDINKLCLSPQCGFASTEEGNLITHEDQWNKLKLVVDSANKVWGNLNLA</sequence>
<reference evidence="3 4" key="1">
    <citation type="journal article" date="2019" name="Nat. Med.">
        <title>A library of human gut bacterial isolates paired with longitudinal multiomics data enables mechanistic microbiome research.</title>
        <authorList>
            <person name="Poyet M."/>
            <person name="Groussin M."/>
            <person name="Gibbons S.M."/>
            <person name="Avila-Pacheco J."/>
            <person name="Jiang X."/>
            <person name="Kearney S.M."/>
            <person name="Perrotta A.R."/>
            <person name="Berdy B."/>
            <person name="Zhao S."/>
            <person name="Lieberman T.D."/>
            <person name="Swanson P.K."/>
            <person name="Smith M."/>
            <person name="Roesemann S."/>
            <person name="Alexander J.E."/>
            <person name="Rich S.A."/>
            <person name="Livny J."/>
            <person name="Vlamakis H."/>
            <person name="Clish C."/>
            <person name="Bullock K."/>
            <person name="Deik A."/>
            <person name="Scott J."/>
            <person name="Pierce K.A."/>
            <person name="Xavier R.J."/>
            <person name="Alm E.J."/>
        </authorList>
    </citation>
    <scope>NUCLEOTIDE SEQUENCE</scope>
    <source>
        <strain evidence="3">BIOML-A179</strain>
        <strain evidence="2 4">BIOML-A198</strain>
    </source>
</reference>
<dbReference type="NCBIfam" id="NF005085">
    <property type="entry name" value="PRK06520.1"/>
    <property type="match status" value="1"/>
</dbReference>
<dbReference type="EMBL" id="WMQV01000010">
    <property type="protein sequence ID" value="MTL94070.1"/>
    <property type="molecule type" value="Genomic_DNA"/>
</dbReference>
<dbReference type="InterPro" id="IPR038071">
    <property type="entry name" value="UROD/MetE-like_sf"/>
</dbReference>
<dbReference type="CDD" id="cd03311">
    <property type="entry name" value="CIMS_C_terminal_like"/>
    <property type="match status" value="1"/>
</dbReference>
<protein>
    <submittedName>
        <fullName evidence="3">5-methyltetrahydropteroyltriglutamate--homocysteine S-methyltransferase</fullName>
        <ecNumber evidence="3">2.1.1.14</ecNumber>
    </submittedName>
</protein>
<proteinExistence type="predicted"/>
<dbReference type="PANTHER" id="PTHR43844:SF1">
    <property type="entry name" value="METHIONINE SYNTHASE"/>
    <property type="match status" value="1"/>
</dbReference>
<dbReference type="PANTHER" id="PTHR43844">
    <property type="entry name" value="METHIONINE SYNTHASE"/>
    <property type="match status" value="1"/>
</dbReference>
<dbReference type="EC" id="2.1.1.14" evidence="3"/>
<dbReference type="Proteomes" id="UP000487649">
    <property type="component" value="Unassembled WGS sequence"/>
</dbReference>
<name>A0A6I3NA33_9FIRM</name>
<dbReference type="GO" id="GO:0032259">
    <property type="term" value="P:methylation"/>
    <property type="evidence" value="ECO:0007669"/>
    <property type="project" value="UniProtKB-KW"/>
</dbReference>
<dbReference type="AlphaFoldDB" id="A0A6I3NA33"/>
<evidence type="ECO:0000259" key="1">
    <source>
        <dbReference type="Pfam" id="PF01717"/>
    </source>
</evidence>
<dbReference type="GeneID" id="60058462"/>
<evidence type="ECO:0000313" key="3">
    <source>
        <dbReference type="EMBL" id="MTL94070.1"/>
    </source>
</evidence>
<evidence type="ECO:0000313" key="4">
    <source>
        <dbReference type="Proteomes" id="UP000487649"/>
    </source>
</evidence>
<keyword evidence="3" id="KW-0489">Methyltransferase</keyword>
<gene>
    <name evidence="3" type="ORF">GMA64_05990</name>
    <name evidence="2" type="ORF">GMA92_02370</name>
</gene>
<dbReference type="Pfam" id="PF01717">
    <property type="entry name" value="Meth_synt_2"/>
    <property type="match status" value="1"/>
</dbReference>
<dbReference type="GO" id="GO:0003871">
    <property type="term" value="F:5-methyltetrahydropteroyltriglutamate-homocysteine S-methyltransferase activity"/>
    <property type="evidence" value="ECO:0007669"/>
    <property type="project" value="UniProtKB-EC"/>
</dbReference>
<accession>A0A6I3NA33</accession>
<feature type="domain" description="Cobalamin-independent methionine synthase MetE C-terminal/archaeal" evidence="1">
    <location>
        <begin position="17"/>
        <end position="349"/>
    </location>
</feature>
<dbReference type="Gene3D" id="3.20.20.210">
    <property type="match status" value="1"/>
</dbReference>
<dbReference type="RefSeq" id="WP_006783945.1">
    <property type="nucleotide sequence ID" value="NZ_CP053187.1"/>
</dbReference>
<evidence type="ECO:0000313" key="2">
    <source>
        <dbReference type="EMBL" id="MTK20284.1"/>
    </source>
</evidence>
<dbReference type="InterPro" id="IPR002629">
    <property type="entry name" value="Met_Synth_C/arc"/>
</dbReference>
<dbReference type="GO" id="GO:0008270">
    <property type="term" value="F:zinc ion binding"/>
    <property type="evidence" value="ECO:0007669"/>
    <property type="project" value="InterPro"/>
</dbReference>